<reference evidence="1" key="2">
    <citation type="submission" date="2025-09" db="UniProtKB">
        <authorList>
            <consortium name="Ensembl"/>
        </authorList>
    </citation>
    <scope>IDENTIFICATION</scope>
</reference>
<name>A0A8C9NIN4_SERCA</name>
<dbReference type="GO" id="GO:0005096">
    <property type="term" value="F:GTPase activator activity"/>
    <property type="evidence" value="ECO:0007669"/>
    <property type="project" value="InterPro"/>
</dbReference>
<dbReference type="SUPFAM" id="SSF111347">
    <property type="entry name" value="Rap/Ran-GAP"/>
    <property type="match status" value="1"/>
</dbReference>
<organism evidence="1 2">
    <name type="scientific">Serinus canaria</name>
    <name type="common">Island canary</name>
    <name type="synonym">Fringilla canaria</name>
    <dbReference type="NCBI Taxonomy" id="9135"/>
    <lineage>
        <taxon>Eukaryota</taxon>
        <taxon>Metazoa</taxon>
        <taxon>Chordata</taxon>
        <taxon>Craniata</taxon>
        <taxon>Vertebrata</taxon>
        <taxon>Euteleostomi</taxon>
        <taxon>Archelosauria</taxon>
        <taxon>Archosauria</taxon>
        <taxon>Dinosauria</taxon>
        <taxon>Saurischia</taxon>
        <taxon>Theropoda</taxon>
        <taxon>Coelurosauria</taxon>
        <taxon>Aves</taxon>
        <taxon>Neognathae</taxon>
        <taxon>Neoaves</taxon>
        <taxon>Telluraves</taxon>
        <taxon>Australaves</taxon>
        <taxon>Passeriformes</taxon>
        <taxon>Passeroidea</taxon>
        <taxon>Fringillidae</taxon>
        <taxon>Carduelinae</taxon>
        <taxon>Serinus</taxon>
    </lineage>
</organism>
<dbReference type="Gene3D" id="3.30.1120.160">
    <property type="match status" value="1"/>
</dbReference>
<dbReference type="Proteomes" id="UP000694409">
    <property type="component" value="Unassembled WGS sequence"/>
</dbReference>
<dbReference type="InterPro" id="IPR050989">
    <property type="entry name" value="Rap1_Ran_GAP"/>
</dbReference>
<dbReference type="GO" id="GO:0051056">
    <property type="term" value="P:regulation of small GTPase mediated signal transduction"/>
    <property type="evidence" value="ECO:0007669"/>
    <property type="project" value="InterPro"/>
</dbReference>
<reference evidence="1" key="1">
    <citation type="submission" date="2025-08" db="UniProtKB">
        <authorList>
            <consortium name="Ensembl"/>
        </authorList>
    </citation>
    <scope>IDENTIFICATION</scope>
</reference>
<proteinExistence type="predicted"/>
<dbReference type="PANTHER" id="PTHR15711">
    <property type="entry name" value="RAP GTPASE-ACTIVATING PROTEIN"/>
    <property type="match status" value="1"/>
</dbReference>
<dbReference type="GO" id="GO:0005886">
    <property type="term" value="C:plasma membrane"/>
    <property type="evidence" value="ECO:0007669"/>
    <property type="project" value="TreeGrafter"/>
</dbReference>
<sequence length="207" mass="23318">GPRARPSAAPALPHRATNMFQRKRSVSFGGYGWIDKTMLASLKIKKQELLNSTDVTVPERPLSPPLTAPPTMKVRVLFKAPKLEEQRSGGQKHKILEKGSPYPLIILPQFGGYWIEDPENLGTPTSSDSSICEEEEENLSPSTYGYKLECKGEARAYRKHFLGKDHLNFYCTASSLGNLILSVKCEETDGTEYLRVILRYRKEKIFV</sequence>
<dbReference type="GeneTree" id="ENSGT00940000160935"/>
<evidence type="ECO:0000313" key="1">
    <source>
        <dbReference type="Ensembl" id="ENSSCAP00000017662.1"/>
    </source>
</evidence>
<dbReference type="Ensembl" id="ENSSCAT00000019780.1">
    <property type="protein sequence ID" value="ENSSCAP00000017662.1"/>
    <property type="gene ID" value="ENSSCAG00000012698.1"/>
</dbReference>
<dbReference type="PANTHER" id="PTHR15711:SF17">
    <property type="entry name" value="RAP1 GTPASE-ACTIVATING PROTEIN 2"/>
    <property type="match status" value="1"/>
</dbReference>
<accession>A0A8C9NIN4</accession>
<keyword evidence="2" id="KW-1185">Reference proteome</keyword>
<dbReference type="Pfam" id="PF21022">
    <property type="entry name" value="Rap-GAP_dimer"/>
    <property type="match status" value="1"/>
</dbReference>
<dbReference type="AlphaFoldDB" id="A0A8C9NIN4"/>
<protein>
    <submittedName>
        <fullName evidence="1">RAP1 GTPase activating protein 2</fullName>
    </submittedName>
</protein>
<dbReference type="GO" id="GO:0005737">
    <property type="term" value="C:cytoplasm"/>
    <property type="evidence" value="ECO:0007669"/>
    <property type="project" value="TreeGrafter"/>
</dbReference>
<gene>
    <name evidence="1" type="primary">RAP1GAP2</name>
</gene>
<evidence type="ECO:0000313" key="2">
    <source>
        <dbReference type="Proteomes" id="UP000694409"/>
    </source>
</evidence>
<dbReference type="InterPro" id="IPR035974">
    <property type="entry name" value="Rap/Ran-GAP_sf"/>
</dbReference>